<sequence>MSSGWAVKTGHLVLQSYFAWSSVKNSQVTDMESENATFGQSNLPETWRAEGDSLQT</sequence>
<evidence type="ECO:0000256" key="1">
    <source>
        <dbReference type="SAM" id="MobiDB-lite"/>
    </source>
</evidence>
<reference evidence="2 3" key="1">
    <citation type="submission" date="2024-02" db="EMBL/GenBank/DDBJ databases">
        <title>Adaptive strategies in a cosmopolitan and abundant soil bacterium.</title>
        <authorList>
            <person name="Carini P."/>
        </authorList>
    </citation>
    <scope>NUCLEOTIDE SEQUENCE [LARGE SCALE GENOMIC DNA]</scope>
    <source>
        <strain evidence="2 3">AZCC 1608</strain>
    </source>
</reference>
<gene>
    <name evidence="2" type="ORF">V1286_004075</name>
</gene>
<feature type="compositionally biased region" description="Polar residues" evidence="1">
    <location>
        <begin position="31"/>
        <end position="44"/>
    </location>
</feature>
<dbReference type="EMBL" id="JAZHRV010000001">
    <property type="protein sequence ID" value="MEH2556546.1"/>
    <property type="molecule type" value="Genomic_DNA"/>
</dbReference>
<accession>A0ABU8BDC5</accession>
<feature type="region of interest" description="Disordered" evidence="1">
    <location>
        <begin position="31"/>
        <end position="56"/>
    </location>
</feature>
<protein>
    <submittedName>
        <fullName evidence="2">Uncharacterized protein</fullName>
    </submittedName>
</protein>
<organism evidence="2 3">
    <name type="scientific">Bradyrhizobium algeriense</name>
    <dbReference type="NCBI Taxonomy" id="634784"/>
    <lineage>
        <taxon>Bacteria</taxon>
        <taxon>Pseudomonadati</taxon>
        <taxon>Pseudomonadota</taxon>
        <taxon>Alphaproteobacteria</taxon>
        <taxon>Hyphomicrobiales</taxon>
        <taxon>Nitrobacteraceae</taxon>
        <taxon>Bradyrhizobium</taxon>
    </lineage>
</organism>
<evidence type="ECO:0000313" key="3">
    <source>
        <dbReference type="Proteomes" id="UP001364224"/>
    </source>
</evidence>
<feature type="compositionally biased region" description="Basic and acidic residues" evidence="1">
    <location>
        <begin position="47"/>
        <end position="56"/>
    </location>
</feature>
<proteinExistence type="predicted"/>
<keyword evidence="3" id="KW-1185">Reference proteome</keyword>
<dbReference type="Proteomes" id="UP001364224">
    <property type="component" value="Unassembled WGS sequence"/>
</dbReference>
<evidence type="ECO:0000313" key="2">
    <source>
        <dbReference type="EMBL" id="MEH2556546.1"/>
    </source>
</evidence>
<name>A0ABU8BDC5_9BRAD</name>
<comment type="caution">
    <text evidence="2">The sequence shown here is derived from an EMBL/GenBank/DDBJ whole genome shotgun (WGS) entry which is preliminary data.</text>
</comment>